<dbReference type="AlphaFoldDB" id="A0A2Z5G1R2"/>
<name>A0A2Z5G1R2_9BACT</name>
<accession>A0A2Z5G1R2</accession>
<dbReference type="KEGG" id="abas:ACPOL_3740"/>
<feature type="transmembrane region" description="Helical" evidence="1">
    <location>
        <begin position="19"/>
        <end position="37"/>
    </location>
</feature>
<proteinExistence type="predicted"/>
<keyword evidence="3" id="KW-1185">Reference proteome</keyword>
<keyword evidence="1" id="KW-0812">Transmembrane</keyword>
<reference evidence="2 3" key="1">
    <citation type="journal article" date="2018" name="Front. Microbiol.">
        <title>Hydrolytic Capabilities as a Key to Environmental Success: Chitinolytic and Cellulolytic Acidobacteria From Acidic Sub-arctic Soils and Boreal Peatlands.</title>
        <authorList>
            <person name="Belova S.E."/>
            <person name="Ravin N.V."/>
            <person name="Pankratov T.A."/>
            <person name="Rakitin A.L."/>
            <person name="Ivanova A.A."/>
            <person name="Beletsky A.V."/>
            <person name="Mardanov A.V."/>
            <person name="Sinninghe Damste J.S."/>
            <person name="Dedysh S.N."/>
        </authorList>
    </citation>
    <scope>NUCLEOTIDE SEQUENCE [LARGE SCALE GENOMIC DNA]</scope>
    <source>
        <strain evidence="2 3">SBC82</strain>
    </source>
</reference>
<gene>
    <name evidence="2" type="ORF">ACPOL_3740</name>
</gene>
<keyword evidence="1" id="KW-1133">Transmembrane helix</keyword>
<keyword evidence="1" id="KW-0472">Membrane</keyword>
<sequence>MTGLTEVDLGEHQRFSGPFLFLASLVMALAAVAFGIFSF</sequence>
<dbReference type="Proteomes" id="UP000253606">
    <property type="component" value="Chromosome"/>
</dbReference>
<evidence type="ECO:0000313" key="2">
    <source>
        <dbReference type="EMBL" id="AXC13019.1"/>
    </source>
</evidence>
<organism evidence="2 3">
    <name type="scientific">Acidisarcina polymorpha</name>
    <dbReference type="NCBI Taxonomy" id="2211140"/>
    <lineage>
        <taxon>Bacteria</taxon>
        <taxon>Pseudomonadati</taxon>
        <taxon>Acidobacteriota</taxon>
        <taxon>Terriglobia</taxon>
        <taxon>Terriglobales</taxon>
        <taxon>Acidobacteriaceae</taxon>
        <taxon>Acidisarcina</taxon>
    </lineage>
</organism>
<evidence type="ECO:0000313" key="3">
    <source>
        <dbReference type="Proteomes" id="UP000253606"/>
    </source>
</evidence>
<dbReference type="EMBL" id="CP030840">
    <property type="protein sequence ID" value="AXC13019.1"/>
    <property type="molecule type" value="Genomic_DNA"/>
</dbReference>
<evidence type="ECO:0000256" key="1">
    <source>
        <dbReference type="SAM" id="Phobius"/>
    </source>
</evidence>
<protein>
    <submittedName>
        <fullName evidence="2">Uncharacterized protein</fullName>
    </submittedName>
</protein>